<keyword evidence="2" id="KW-0902">Two-component regulatory system</keyword>
<dbReference type="InterPro" id="IPR001789">
    <property type="entry name" value="Sig_transdc_resp-reg_receiver"/>
</dbReference>
<dbReference type="SUPFAM" id="SSF52172">
    <property type="entry name" value="CheY-like"/>
    <property type="match status" value="1"/>
</dbReference>
<evidence type="ECO:0000256" key="1">
    <source>
        <dbReference type="ARBA" id="ARBA00022553"/>
    </source>
</evidence>
<keyword evidence="1 3" id="KW-0597">Phosphoprotein</keyword>
<dbReference type="GO" id="GO:0000160">
    <property type="term" value="P:phosphorelay signal transduction system"/>
    <property type="evidence" value="ECO:0007669"/>
    <property type="project" value="UniProtKB-KW"/>
</dbReference>
<dbReference type="InterPro" id="IPR050595">
    <property type="entry name" value="Bact_response_regulator"/>
</dbReference>
<evidence type="ECO:0000256" key="2">
    <source>
        <dbReference type="ARBA" id="ARBA00023012"/>
    </source>
</evidence>
<dbReference type="PROSITE" id="PS50110">
    <property type="entry name" value="RESPONSE_REGULATORY"/>
    <property type="match status" value="1"/>
</dbReference>
<protein>
    <recommendedName>
        <fullName evidence="4">Response regulatory domain-containing protein</fullName>
    </recommendedName>
</protein>
<name>A0A2H0LQM4_9BACT</name>
<evidence type="ECO:0000313" key="6">
    <source>
        <dbReference type="Proteomes" id="UP000230859"/>
    </source>
</evidence>
<evidence type="ECO:0000313" key="5">
    <source>
        <dbReference type="EMBL" id="PIQ86743.1"/>
    </source>
</evidence>
<feature type="modified residue" description="4-aspartylphosphate" evidence="3">
    <location>
        <position position="61"/>
    </location>
</feature>
<dbReference type="EMBL" id="PCVY01000034">
    <property type="protein sequence ID" value="PIQ86743.1"/>
    <property type="molecule type" value="Genomic_DNA"/>
</dbReference>
<dbReference type="SMART" id="SM00448">
    <property type="entry name" value="REC"/>
    <property type="match status" value="1"/>
</dbReference>
<dbReference type="Proteomes" id="UP000230859">
    <property type="component" value="Unassembled WGS sequence"/>
</dbReference>
<proteinExistence type="predicted"/>
<comment type="caution">
    <text evidence="5">The sequence shown here is derived from an EMBL/GenBank/DDBJ whole genome shotgun (WGS) entry which is preliminary data.</text>
</comment>
<reference evidence="5 6" key="1">
    <citation type="submission" date="2017-09" db="EMBL/GenBank/DDBJ databases">
        <title>Depth-based differentiation of microbial function through sediment-hosted aquifers and enrichment of novel symbionts in the deep terrestrial subsurface.</title>
        <authorList>
            <person name="Probst A.J."/>
            <person name="Ladd B."/>
            <person name="Jarett J.K."/>
            <person name="Geller-Mcgrath D.E."/>
            <person name="Sieber C.M."/>
            <person name="Emerson J.B."/>
            <person name="Anantharaman K."/>
            <person name="Thomas B.C."/>
            <person name="Malmstrom R."/>
            <person name="Stieglmeier M."/>
            <person name="Klingl A."/>
            <person name="Woyke T."/>
            <person name="Ryan C.M."/>
            <person name="Banfield J.F."/>
        </authorList>
    </citation>
    <scope>NUCLEOTIDE SEQUENCE [LARGE SCALE GENOMIC DNA]</scope>
    <source>
        <strain evidence="5">CG11_big_fil_rev_8_21_14_0_20_45_26</strain>
    </source>
</reference>
<evidence type="ECO:0000256" key="3">
    <source>
        <dbReference type="PROSITE-ProRule" id="PRU00169"/>
    </source>
</evidence>
<gene>
    <name evidence="5" type="ORF">COV74_03580</name>
</gene>
<dbReference type="Gene3D" id="3.40.50.2300">
    <property type="match status" value="1"/>
</dbReference>
<organism evidence="5 6">
    <name type="scientific">Candidatus Abzuiibacterium crystallinum</name>
    <dbReference type="NCBI Taxonomy" id="1974748"/>
    <lineage>
        <taxon>Bacteria</taxon>
        <taxon>Pseudomonadati</taxon>
        <taxon>Candidatus Omnitrophota</taxon>
        <taxon>Candidatus Abzuiibacterium</taxon>
    </lineage>
</organism>
<sequence length="130" mass="14679">MTKEKEPIHQKKIIVIDDEKDICDFLCDVLKEHGFDVTAVYSGSDALENLQAIEPDLIMLDVILPDVDGISVYEMYHKKTGNLTPVIFFTTLAGSLPPNFIRQMHGIPYALVPKPIKEDILIKEIKKLLS</sequence>
<dbReference type="PANTHER" id="PTHR44591">
    <property type="entry name" value="STRESS RESPONSE REGULATOR PROTEIN 1"/>
    <property type="match status" value="1"/>
</dbReference>
<feature type="domain" description="Response regulatory" evidence="4">
    <location>
        <begin position="12"/>
        <end position="129"/>
    </location>
</feature>
<dbReference type="AlphaFoldDB" id="A0A2H0LQM4"/>
<dbReference type="PANTHER" id="PTHR44591:SF14">
    <property type="entry name" value="PROTEIN PILG"/>
    <property type="match status" value="1"/>
</dbReference>
<evidence type="ECO:0000259" key="4">
    <source>
        <dbReference type="PROSITE" id="PS50110"/>
    </source>
</evidence>
<accession>A0A2H0LQM4</accession>
<dbReference type="Pfam" id="PF00072">
    <property type="entry name" value="Response_reg"/>
    <property type="match status" value="1"/>
</dbReference>
<dbReference type="InterPro" id="IPR011006">
    <property type="entry name" value="CheY-like_superfamily"/>
</dbReference>